<keyword evidence="2" id="KW-1185">Reference proteome</keyword>
<evidence type="ECO:0000313" key="1">
    <source>
        <dbReference type="EMBL" id="KAA5609634.1"/>
    </source>
</evidence>
<comment type="caution">
    <text evidence="1">The sequence shown here is derived from an EMBL/GenBank/DDBJ whole genome shotgun (WGS) entry which is preliminary data.</text>
</comment>
<sequence>MTSVLQKLRARLAAVDWVAVARWVAAKSAERTTRGGALGLLALALGVSISPERLDAIASLIGLAASLWLVVMRERPPGPPPGGQP</sequence>
<dbReference type="EMBL" id="VWPK01000046">
    <property type="protein sequence ID" value="KAA5609634.1"/>
    <property type="molecule type" value="Genomic_DNA"/>
</dbReference>
<name>A0A5M6IN02_9PROT</name>
<gene>
    <name evidence="1" type="ORF">F1189_23005</name>
</gene>
<evidence type="ECO:0000313" key="2">
    <source>
        <dbReference type="Proteomes" id="UP000325255"/>
    </source>
</evidence>
<proteinExistence type="predicted"/>
<dbReference type="Proteomes" id="UP000325255">
    <property type="component" value="Unassembled WGS sequence"/>
</dbReference>
<dbReference type="RefSeq" id="WP_150043233.1">
    <property type="nucleotide sequence ID" value="NZ_OW485608.1"/>
</dbReference>
<reference evidence="1 2" key="1">
    <citation type="submission" date="2019-09" db="EMBL/GenBank/DDBJ databases">
        <title>Genome sequence of Rhodovastum atsumiense, a diverse member of the Acetobacteraceae family of non-sulfur purple photosynthetic bacteria.</title>
        <authorList>
            <person name="Meyer T."/>
            <person name="Kyndt J."/>
        </authorList>
    </citation>
    <scope>NUCLEOTIDE SEQUENCE [LARGE SCALE GENOMIC DNA]</scope>
    <source>
        <strain evidence="1 2">DSM 21279</strain>
    </source>
</reference>
<protein>
    <submittedName>
        <fullName evidence="1">Uncharacterized protein</fullName>
    </submittedName>
</protein>
<organism evidence="1 2">
    <name type="scientific">Rhodovastum atsumiense</name>
    <dbReference type="NCBI Taxonomy" id="504468"/>
    <lineage>
        <taxon>Bacteria</taxon>
        <taxon>Pseudomonadati</taxon>
        <taxon>Pseudomonadota</taxon>
        <taxon>Alphaproteobacteria</taxon>
        <taxon>Acetobacterales</taxon>
        <taxon>Acetobacteraceae</taxon>
        <taxon>Rhodovastum</taxon>
    </lineage>
</organism>
<accession>A0A5M6IN02</accession>
<dbReference type="AlphaFoldDB" id="A0A5M6IN02"/>